<comment type="caution">
    <text evidence="1">The sequence shown here is derived from an EMBL/GenBank/DDBJ whole genome shotgun (WGS) entry which is preliminary data.</text>
</comment>
<protein>
    <submittedName>
        <fullName evidence="1">Uncharacterized protein</fullName>
    </submittedName>
</protein>
<keyword evidence="2" id="KW-1185">Reference proteome</keyword>
<proteinExistence type="predicted"/>
<evidence type="ECO:0000313" key="2">
    <source>
        <dbReference type="Proteomes" id="UP000887013"/>
    </source>
</evidence>
<accession>A0A8X6PKN0</accession>
<gene>
    <name evidence="1" type="ORF">NPIL_113761</name>
</gene>
<evidence type="ECO:0000313" key="1">
    <source>
        <dbReference type="EMBL" id="GFT71515.1"/>
    </source>
</evidence>
<reference evidence="1" key="1">
    <citation type="submission" date="2020-08" db="EMBL/GenBank/DDBJ databases">
        <title>Multicomponent nature underlies the extraordinary mechanical properties of spider dragline silk.</title>
        <authorList>
            <person name="Kono N."/>
            <person name="Nakamura H."/>
            <person name="Mori M."/>
            <person name="Yoshida Y."/>
            <person name="Ohtoshi R."/>
            <person name="Malay A.D."/>
            <person name="Moran D.A.P."/>
            <person name="Tomita M."/>
            <person name="Numata K."/>
            <person name="Arakawa K."/>
        </authorList>
    </citation>
    <scope>NUCLEOTIDE SEQUENCE</scope>
</reference>
<dbReference type="Proteomes" id="UP000887013">
    <property type="component" value="Unassembled WGS sequence"/>
</dbReference>
<dbReference type="AlphaFoldDB" id="A0A8X6PKN0"/>
<organism evidence="1 2">
    <name type="scientific">Nephila pilipes</name>
    <name type="common">Giant wood spider</name>
    <name type="synonym">Nephila maculata</name>
    <dbReference type="NCBI Taxonomy" id="299642"/>
    <lineage>
        <taxon>Eukaryota</taxon>
        <taxon>Metazoa</taxon>
        <taxon>Ecdysozoa</taxon>
        <taxon>Arthropoda</taxon>
        <taxon>Chelicerata</taxon>
        <taxon>Arachnida</taxon>
        <taxon>Araneae</taxon>
        <taxon>Araneomorphae</taxon>
        <taxon>Entelegynae</taxon>
        <taxon>Araneoidea</taxon>
        <taxon>Nephilidae</taxon>
        <taxon>Nephila</taxon>
    </lineage>
</organism>
<sequence length="160" mass="18360">MRGFLPSSVEVIVCVFIHEIIKHFFKWYCGRGAQTQITVIPEQSFNKTGYENKKKRIPTFKICEGLDIKVQLPSIEKRDTWHKKEKKPTKDIPIVRSEIIFKICNALNLSAKLELNERWNINCGQKKSSSRFKTPPIVNSVGVYKICLALGLPAQLNEKA</sequence>
<name>A0A8X6PKN0_NEPPI</name>
<dbReference type="EMBL" id="BMAW01021119">
    <property type="protein sequence ID" value="GFT71515.1"/>
    <property type="molecule type" value="Genomic_DNA"/>
</dbReference>